<dbReference type="InterPro" id="IPR017853">
    <property type="entry name" value="GH"/>
</dbReference>
<dbReference type="SMART" id="SM00642">
    <property type="entry name" value="Aamy"/>
    <property type="match status" value="1"/>
</dbReference>
<keyword evidence="8" id="KW-1185">Reference proteome</keyword>
<dbReference type="EMBL" id="NNSR01000074">
    <property type="protein sequence ID" value="PKD26628.1"/>
    <property type="molecule type" value="Genomic_DNA"/>
</dbReference>
<organism evidence="7 8">
    <name type="scientific">Ruminococcus bromii</name>
    <dbReference type="NCBI Taxonomy" id="40518"/>
    <lineage>
        <taxon>Bacteria</taxon>
        <taxon>Bacillati</taxon>
        <taxon>Bacillota</taxon>
        <taxon>Clostridia</taxon>
        <taxon>Eubacteriales</taxon>
        <taxon>Oscillospiraceae</taxon>
        <taxon>Ruminococcus</taxon>
    </lineage>
</organism>
<reference evidence="7" key="1">
    <citation type="journal article" date="2018" name="Environ. Microbiol.">
        <title>Sporulation capability and amylosome conservation among diverse human colonic and rumen isolates of the keystone starch-degrader Ruminococcus bromii.</title>
        <authorList>
            <person name="Mukhopadhya I."/>
            <person name="Morais S."/>
            <person name="Laverde-Gomez J."/>
            <person name="Sheridan P.O."/>
            <person name="Walker A.W."/>
            <person name="Kelly W."/>
            <person name="Klieve A.V."/>
            <person name="Ouwerkerk D."/>
            <person name="Duncan S.H."/>
            <person name="Louis P."/>
            <person name="Koropatkin N."/>
            <person name="Cockburn D."/>
            <person name="Kibler R."/>
            <person name="Cooper P.J."/>
            <person name="Sandoval C."/>
            <person name="Crost E."/>
            <person name="Juge N."/>
            <person name="Bayer E.A."/>
            <person name="Flint H.J."/>
        </authorList>
    </citation>
    <scope>NUCLEOTIDE SEQUENCE [LARGE SCALE GENOMIC DNA]</scope>
    <source>
        <strain evidence="7">ATCC 27255</strain>
    </source>
</reference>
<comment type="similarity">
    <text evidence="1">Belongs to the glycosyl hydrolase 13 family.</text>
</comment>
<evidence type="ECO:0000256" key="2">
    <source>
        <dbReference type="ARBA" id="ARBA00022737"/>
    </source>
</evidence>
<keyword evidence="5" id="KW-0732">Signal</keyword>
<feature type="domain" description="Dockerin" evidence="6">
    <location>
        <begin position="1017"/>
        <end position="1088"/>
    </location>
</feature>
<dbReference type="InterPro" id="IPR031965">
    <property type="entry name" value="CBM26"/>
</dbReference>
<name>A0A2N0UI77_9FIRM</name>
<evidence type="ECO:0000256" key="3">
    <source>
        <dbReference type="ARBA" id="ARBA00023001"/>
    </source>
</evidence>
<dbReference type="SUPFAM" id="SSF63446">
    <property type="entry name" value="Type I dockerin domain"/>
    <property type="match status" value="1"/>
</dbReference>
<dbReference type="Gene3D" id="3.20.20.80">
    <property type="entry name" value="Glycosidases"/>
    <property type="match status" value="1"/>
</dbReference>
<dbReference type="InterPro" id="IPR013783">
    <property type="entry name" value="Ig-like_fold"/>
</dbReference>
<dbReference type="InterPro" id="IPR016134">
    <property type="entry name" value="Dockerin_dom"/>
</dbReference>
<dbReference type="RefSeq" id="WP_101029890.1">
    <property type="nucleotide sequence ID" value="NZ_CABMMZ010000074.1"/>
</dbReference>
<evidence type="ECO:0000313" key="8">
    <source>
        <dbReference type="Proteomes" id="UP000233425"/>
    </source>
</evidence>
<dbReference type="NCBIfam" id="TIGR02104">
    <property type="entry name" value="pulA_typeI"/>
    <property type="match status" value="1"/>
</dbReference>
<dbReference type="Pfam" id="PF00128">
    <property type="entry name" value="Alpha-amylase"/>
    <property type="match status" value="1"/>
</dbReference>
<keyword evidence="3" id="KW-0119">Carbohydrate metabolism</keyword>
<dbReference type="AlphaFoldDB" id="A0A2N0UI77"/>
<dbReference type="InterPro" id="IPR013780">
    <property type="entry name" value="Glyco_hydro_b"/>
</dbReference>
<evidence type="ECO:0000256" key="1">
    <source>
        <dbReference type="ARBA" id="ARBA00008061"/>
    </source>
</evidence>
<dbReference type="SUPFAM" id="SSF81296">
    <property type="entry name" value="E set domains"/>
    <property type="match status" value="1"/>
</dbReference>
<proteinExistence type="inferred from homology"/>
<dbReference type="EC" id="3.2.1.41" evidence="7"/>
<dbReference type="Proteomes" id="UP000233425">
    <property type="component" value="Unassembled WGS sequence"/>
</dbReference>
<evidence type="ECO:0000256" key="4">
    <source>
        <dbReference type="SAM" id="MobiDB-lite"/>
    </source>
</evidence>
<dbReference type="CDD" id="cd14256">
    <property type="entry name" value="Dockerin_I"/>
    <property type="match status" value="1"/>
</dbReference>
<feature type="chain" id="PRO_5039537272" evidence="5">
    <location>
        <begin position="24"/>
        <end position="1233"/>
    </location>
</feature>
<keyword evidence="3" id="KW-0136">Cellulose degradation</keyword>
<dbReference type="Gene3D" id="2.60.40.10">
    <property type="entry name" value="Immunoglobulins"/>
    <property type="match status" value="3"/>
</dbReference>
<dbReference type="InterPro" id="IPR036439">
    <property type="entry name" value="Dockerin_dom_sf"/>
</dbReference>
<dbReference type="InterPro" id="IPR014756">
    <property type="entry name" value="Ig_E-set"/>
</dbReference>
<accession>A0A2N0UI77</accession>
<dbReference type="Pfam" id="PF02922">
    <property type="entry name" value="CBM_48"/>
    <property type="match status" value="1"/>
</dbReference>
<dbReference type="GO" id="GO:0051060">
    <property type="term" value="F:pullulanase activity"/>
    <property type="evidence" value="ECO:0007669"/>
    <property type="project" value="UniProtKB-EC"/>
</dbReference>
<dbReference type="CDD" id="cd11341">
    <property type="entry name" value="AmyAc_Pullulanase_LD-like"/>
    <property type="match status" value="1"/>
</dbReference>
<dbReference type="Gene3D" id="3.10.20.320">
    <property type="entry name" value="Putative peptidoglycan bound protein (lpxtg motif)"/>
    <property type="match status" value="1"/>
</dbReference>
<gene>
    <name evidence="7" type="primary">pulA_3</name>
    <name evidence="7" type="ORF">RBATCC27255_01998</name>
</gene>
<dbReference type="InterPro" id="IPR006047">
    <property type="entry name" value="GH13_cat_dom"/>
</dbReference>
<dbReference type="PROSITE" id="PS51766">
    <property type="entry name" value="DOCKERIN"/>
    <property type="match status" value="1"/>
</dbReference>
<dbReference type="Gene3D" id="2.60.40.1180">
    <property type="entry name" value="Golgi alpha-mannosidase II"/>
    <property type="match status" value="1"/>
</dbReference>
<dbReference type="GO" id="GO:0030245">
    <property type="term" value="P:cellulose catabolic process"/>
    <property type="evidence" value="ECO:0007669"/>
    <property type="project" value="UniProtKB-KW"/>
</dbReference>
<protein>
    <submittedName>
        <fullName evidence="7">Pullulanase</fullName>
        <ecNumber evidence="7">3.2.1.41</ecNumber>
    </submittedName>
</protein>
<dbReference type="InterPro" id="IPR009459">
    <property type="entry name" value="MucBP_dom"/>
</dbReference>
<dbReference type="Pfam" id="PF06458">
    <property type="entry name" value="MucBP"/>
    <property type="match status" value="2"/>
</dbReference>
<keyword evidence="2" id="KW-0677">Repeat</keyword>
<feature type="region of interest" description="Disordered" evidence="4">
    <location>
        <begin position="1098"/>
        <end position="1133"/>
    </location>
</feature>
<dbReference type="InterPro" id="IPR011840">
    <property type="entry name" value="PulA_typeI"/>
</dbReference>
<keyword evidence="7" id="KW-0378">Hydrolase</keyword>
<dbReference type="PANTHER" id="PTHR43002">
    <property type="entry name" value="GLYCOGEN DEBRANCHING ENZYME"/>
    <property type="match status" value="1"/>
</dbReference>
<comment type="caution">
    <text evidence="7">The sequence shown here is derived from an EMBL/GenBank/DDBJ whole genome shotgun (WGS) entry which is preliminary data.</text>
</comment>
<dbReference type="Gene3D" id="1.10.1330.10">
    <property type="entry name" value="Dockerin domain"/>
    <property type="match status" value="1"/>
</dbReference>
<keyword evidence="7" id="KW-0326">Glycosidase</keyword>
<sequence length="1233" mass="133549">MRLRKPLSILLSLSMIAGMSAFASNAAVTSDESVSAGNYYNANYLESYASKAYNELGLGSVYSKTSTTWKTWSPDASSVKLKLYTTGSDNEAGASAIGTYDMKKDSSTGVWSISLNGDFKNKYYTYLVTVNGTTKETQDVYSQAVGVNGNRTMVVDLDSTDPSGWSDDKHVLFNSASEAAVWEVHVRDFSVSKNSGVSEDNKGKYLAFAEGGTTLNSDTSSSAVSTGIDYLVEQGINCVQLMPVYDFGSVKEDVASSSSNRNWGYDPVNYNAPEGSYSTNPYDGNTRITEFKQMIQALHDRGISVVMDVVYNHTYSTDSCFNRTVPGYYYRMNSSSSYSNGSGCGSETASDKLMYRKYMIESVKYWAEEYHIDGFRFDLMGIHDITTMNDIRSALDGLYSDGSGKKILMYGEPWTGGSVAISDGCSQSKAGSLNSRVGMFCDSYRDAIKGSTDGSDKGFVQGNTDKSRTVANGVTGKGFSAQAPSQTIAYADAHDNLILWDKIVKSNSSSSWNSTSSSLRGQVKKVMGLLLTSQGIPFMTAGSEFCRTKQGDANSYKSSDAINEIDWSRVKTYSDVAAYYKGLLEIRENYSPMKSSTFNTPSFQSTYGDVVAYTYSNNKSNEWGKVCVLVNASSTNDWPITLDGSGWTVVADGTTAGLKSLGTVSGNTYTVPANSACVLVQSSTFDNLKVSEKTFGTVTIKHIDDSGKVLKTSTAKYADGTTYRTYPDTTILYDYSLKDTQGATSGKVTGGKNYNVTYVYSSSGIRSGYVTVNYVDENGESIKDTVSTKYREGDSYSVPFTSIQGYQLDTDKYPANTTGTFNGTNTTVNFVYKALDKTSSVVHYYNSNNWSNVRCYAYTDGGEEPNGKWNNATVMTSEGNGWLKCTIPASSSYVMFHTDSQQEPGANETGYLVSGEAWVQNKKLSFSSKVITSHIDAATGEKIADDEILIQSKVSSDDTYKTSPLSGRTDVIAPINASGSLSSGIINVVYLYTSSERPSTAPSTVTPTTAPATQPTEKILIGDADLNGTIDIIDATVVQKYIVKLTTLSDKALIAAARCDADGENNIVSIKDATYIQTYAAKLDGYANVGTYYEPEVTPTTAPVTEPATEEPTVAPTTVPATTAPVTEPTTTPSSTFTVKFTDSLNWDGTLYCYSWADDGTSTKSWPGVAMTYLNTNDYGQKVYSVEVPNTVNYIIFTNGSSQTIDIGFDGTSLNYYTESQYDSQGHAYVGTW</sequence>
<feature type="signal peptide" evidence="5">
    <location>
        <begin position="1"/>
        <end position="23"/>
    </location>
</feature>
<evidence type="ECO:0000256" key="5">
    <source>
        <dbReference type="SAM" id="SignalP"/>
    </source>
</evidence>
<dbReference type="Pfam" id="PF16738">
    <property type="entry name" value="CBM26"/>
    <property type="match status" value="2"/>
</dbReference>
<dbReference type="InterPro" id="IPR004193">
    <property type="entry name" value="Glyco_hydro_13_N"/>
</dbReference>
<dbReference type="CDD" id="cd02860">
    <property type="entry name" value="E_set_Pullulanase"/>
    <property type="match status" value="1"/>
</dbReference>
<keyword evidence="3" id="KW-0624">Polysaccharide degradation</keyword>
<dbReference type="SUPFAM" id="SSF51445">
    <property type="entry name" value="(Trans)glycosidases"/>
    <property type="match status" value="1"/>
</dbReference>
<evidence type="ECO:0000313" key="7">
    <source>
        <dbReference type="EMBL" id="PKD26628.1"/>
    </source>
</evidence>
<evidence type="ECO:0000259" key="6">
    <source>
        <dbReference type="PROSITE" id="PS51766"/>
    </source>
</evidence>